<dbReference type="Proteomes" id="UP000219068">
    <property type="component" value="Unassembled WGS sequence"/>
</dbReference>
<name>A0A285T8S8_9PROT</name>
<evidence type="ECO:0000313" key="1">
    <source>
        <dbReference type="EMBL" id="SOC15947.1"/>
    </source>
</evidence>
<dbReference type="AlphaFoldDB" id="A0A285T8S8"/>
<protein>
    <submittedName>
        <fullName evidence="1">Uncharacterized protein</fullName>
    </submittedName>
</protein>
<evidence type="ECO:0000313" key="2">
    <source>
        <dbReference type="Proteomes" id="UP000219068"/>
    </source>
</evidence>
<gene>
    <name evidence="1" type="ORF">SAMN05428964_102195</name>
</gene>
<proteinExistence type="predicted"/>
<sequence>MSPRLFRLQGPLSFPLQVIEALTSVFSLPTRKIEIRTRY</sequence>
<reference evidence="1 2" key="1">
    <citation type="submission" date="2017-08" db="EMBL/GenBank/DDBJ databases">
        <authorList>
            <person name="de Groot N.N."/>
        </authorList>
    </citation>
    <scope>NUCLEOTIDE SEQUENCE [LARGE SCALE GENOMIC DNA]</scope>
    <source>
        <strain evidence="1 2">USBA 78</strain>
    </source>
</reference>
<dbReference type="EMBL" id="OBMM01000002">
    <property type="protein sequence ID" value="SOC15947.1"/>
    <property type="molecule type" value="Genomic_DNA"/>
</dbReference>
<organism evidence="1 2">
    <name type="scientific">Thalassospira xiamenensis</name>
    <dbReference type="NCBI Taxonomy" id="220697"/>
    <lineage>
        <taxon>Bacteria</taxon>
        <taxon>Pseudomonadati</taxon>
        <taxon>Pseudomonadota</taxon>
        <taxon>Alphaproteobacteria</taxon>
        <taxon>Rhodospirillales</taxon>
        <taxon>Thalassospiraceae</taxon>
        <taxon>Thalassospira</taxon>
    </lineage>
</organism>
<accession>A0A285T8S8</accession>